<keyword evidence="1" id="KW-1003">Cell membrane</keyword>
<organism evidence="7 8">
    <name type="scientific">Methylocaldum szegediense</name>
    <dbReference type="NCBI Taxonomy" id="73780"/>
    <lineage>
        <taxon>Bacteria</taxon>
        <taxon>Pseudomonadati</taxon>
        <taxon>Pseudomonadota</taxon>
        <taxon>Gammaproteobacteria</taxon>
        <taxon>Methylococcales</taxon>
        <taxon>Methylococcaceae</taxon>
        <taxon>Methylocaldum</taxon>
    </lineage>
</organism>
<evidence type="ECO:0000256" key="4">
    <source>
        <dbReference type="ARBA" id="ARBA00023136"/>
    </source>
</evidence>
<keyword evidence="8" id="KW-1185">Reference proteome</keyword>
<dbReference type="RefSeq" id="WP_026610651.1">
    <property type="nucleotide sequence ID" value="NZ_OX458333.1"/>
</dbReference>
<evidence type="ECO:0000313" key="8">
    <source>
        <dbReference type="Proteomes" id="UP001162030"/>
    </source>
</evidence>
<dbReference type="PROSITE" id="PS50234">
    <property type="entry name" value="VWFA"/>
    <property type="match status" value="1"/>
</dbReference>
<evidence type="ECO:0000256" key="1">
    <source>
        <dbReference type="ARBA" id="ARBA00022475"/>
    </source>
</evidence>
<evidence type="ECO:0000313" key="7">
    <source>
        <dbReference type="EMBL" id="CAI8746135.1"/>
    </source>
</evidence>
<keyword evidence="2 5" id="KW-0812">Transmembrane</keyword>
<feature type="transmembrane region" description="Helical" evidence="5">
    <location>
        <begin position="44"/>
        <end position="68"/>
    </location>
</feature>
<dbReference type="SMART" id="SM00327">
    <property type="entry name" value="VWA"/>
    <property type="match status" value="1"/>
</dbReference>
<dbReference type="Gene3D" id="3.40.50.410">
    <property type="entry name" value="von Willebrand factor, type A domain"/>
    <property type="match status" value="1"/>
</dbReference>
<evidence type="ECO:0000256" key="2">
    <source>
        <dbReference type="ARBA" id="ARBA00022692"/>
    </source>
</evidence>
<protein>
    <submittedName>
        <fullName evidence="7">MxaC protein</fullName>
    </submittedName>
</protein>
<evidence type="ECO:0000256" key="3">
    <source>
        <dbReference type="ARBA" id="ARBA00022989"/>
    </source>
</evidence>
<name>A0ABM9HX59_9GAMM</name>
<keyword evidence="3 5" id="KW-1133">Transmembrane helix</keyword>
<dbReference type="InterPro" id="IPR036465">
    <property type="entry name" value="vWFA_dom_sf"/>
</dbReference>
<dbReference type="CDD" id="cd00198">
    <property type="entry name" value="vWFA"/>
    <property type="match status" value="1"/>
</dbReference>
<sequence length="330" mass="36307">MTLAFDHPWMLPLLVLALLPLMRSPVTASETPWNALLPVDVSSRVWSALIKLMGVVAIAGLVLGLAGLHRKEYTVDRVGKGAHIVLLLDRSQSMDHSFAGRTPSGAEEAKSVVAERLLSDFVRERENDRTGVAAFSTSPLFVLPLTDNREAVLAAVHALRKPALAQTHIGKGLLLALSYFTGQALTGSRIVLLVSDGAAVVDPDSEQKLRKLFKEYQIRLYWIFLRTLGSPGIFEIPEDPRDDNASSRPERYLHLFFESLGIPYKAYEAENPAAVREAIAEIDRIESLPIHYQARIPRLDLTPFCYGAAGLALLLLVGVKLAEAEPWDKA</sequence>
<feature type="domain" description="VWFA" evidence="6">
    <location>
        <begin position="83"/>
        <end position="282"/>
    </location>
</feature>
<dbReference type="PANTHER" id="PTHR22550">
    <property type="entry name" value="SPORE GERMINATION PROTEIN"/>
    <property type="match status" value="1"/>
</dbReference>
<keyword evidence="4 5" id="KW-0472">Membrane</keyword>
<dbReference type="InterPro" id="IPR050768">
    <property type="entry name" value="UPF0353/GerABKA_families"/>
</dbReference>
<evidence type="ECO:0000259" key="6">
    <source>
        <dbReference type="PROSITE" id="PS50234"/>
    </source>
</evidence>
<reference evidence="7 8" key="1">
    <citation type="submission" date="2023-03" db="EMBL/GenBank/DDBJ databases">
        <authorList>
            <person name="Pearce D."/>
        </authorList>
    </citation>
    <scope>NUCLEOTIDE SEQUENCE [LARGE SCALE GENOMIC DNA]</scope>
    <source>
        <strain evidence="7">Msz</strain>
    </source>
</reference>
<accession>A0ABM9HX59</accession>
<dbReference type="Pfam" id="PF13519">
    <property type="entry name" value="VWA_2"/>
    <property type="match status" value="1"/>
</dbReference>
<gene>
    <name evidence="7" type="ORF">MSZNOR_0560</name>
</gene>
<dbReference type="Proteomes" id="UP001162030">
    <property type="component" value="Chromosome"/>
</dbReference>
<evidence type="ECO:0000256" key="5">
    <source>
        <dbReference type="SAM" id="Phobius"/>
    </source>
</evidence>
<dbReference type="PANTHER" id="PTHR22550:SF5">
    <property type="entry name" value="LEUCINE ZIPPER PROTEIN 4"/>
    <property type="match status" value="1"/>
</dbReference>
<dbReference type="InterPro" id="IPR002035">
    <property type="entry name" value="VWF_A"/>
</dbReference>
<dbReference type="SUPFAM" id="SSF53300">
    <property type="entry name" value="vWA-like"/>
    <property type="match status" value="1"/>
</dbReference>
<dbReference type="EMBL" id="OX458333">
    <property type="protein sequence ID" value="CAI8746135.1"/>
    <property type="molecule type" value="Genomic_DNA"/>
</dbReference>
<proteinExistence type="predicted"/>